<sequence length="89" mass="10094">MVASMLLQKLVKESLQELSGHSTLPLWAVTPTQQDGPMLSPNLEQHNLQMIWRSNIKWLDRQSRVKRESDTTNGPACPFTSIPSRVSSY</sequence>
<comment type="caution">
    <text evidence="2">The sequence shown here is derived from an EMBL/GenBank/DDBJ whole genome shotgun (WGS) entry which is preliminary data.</text>
</comment>
<keyword evidence="3" id="KW-1185">Reference proteome</keyword>
<organism evidence="2 3">
    <name type="scientific">Portunus trituberculatus</name>
    <name type="common">Swimming crab</name>
    <name type="synonym">Neptunus trituberculatus</name>
    <dbReference type="NCBI Taxonomy" id="210409"/>
    <lineage>
        <taxon>Eukaryota</taxon>
        <taxon>Metazoa</taxon>
        <taxon>Ecdysozoa</taxon>
        <taxon>Arthropoda</taxon>
        <taxon>Crustacea</taxon>
        <taxon>Multicrustacea</taxon>
        <taxon>Malacostraca</taxon>
        <taxon>Eumalacostraca</taxon>
        <taxon>Eucarida</taxon>
        <taxon>Decapoda</taxon>
        <taxon>Pleocyemata</taxon>
        <taxon>Brachyura</taxon>
        <taxon>Eubrachyura</taxon>
        <taxon>Portunoidea</taxon>
        <taxon>Portunidae</taxon>
        <taxon>Portuninae</taxon>
        <taxon>Portunus</taxon>
    </lineage>
</organism>
<gene>
    <name evidence="2" type="ORF">E2C01_034361</name>
</gene>
<dbReference type="EMBL" id="VSRR010004815">
    <property type="protein sequence ID" value="MPC40793.1"/>
    <property type="molecule type" value="Genomic_DNA"/>
</dbReference>
<accession>A0A5B7F6V5</accession>
<evidence type="ECO:0000256" key="1">
    <source>
        <dbReference type="SAM" id="MobiDB-lite"/>
    </source>
</evidence>
<protein>
    <submittedName>
        <fullName evidence="2">Uncharacterized protein</fullName>
    </submittedName>
</protein>
<evidence type="ECO:0000313" key="3">
    <source>
        <dbReference type="Proteomes" id="UP000324222"/>
    </source>
</evidence>
<reference evidence="2 3" key="1">
    <citation type="submission" date="2019-05" db="EMBL/GenBank/DDBJ databases">
        <title>Another draft genome of Portunus trituberculatus and its Hox gene families provides insights of decapod evolution.</title>
        <authorList>
            <person name="Jeong J.-H."/>
            <person name="Song I."/>
            <person name="Kim S."/>
            <person name="Choi T."/>
            <person name="Kim D."/>
            <person name="Ryu S."/>
            <person name="Kim W."/>
        </authorList>
    </citation>
    <scope>NUCLEOTIDE SEQUENCE [LARGE SCALE GENOMIC DNA]</scope>
    <source>
        <tissue evidence="2">Muscle</tissue>
    </source>
</reference>
<evidence type="ECO:0000313" key="2">
    <source>
        <dbReference type="EMBL" id="MPC40793.1"/>
    </source>
</evidence>
<dbReference type="Proteomes" id="UP000324222">
    <property type="component" value="Unassembled WGS sequence"/>
</dbReference>
<dbReference type="AlphaFoldDB" id="A0A5B7F6V5"/>
<proteinExistence type="predicted"/>
<feature type="region of interest" description="Disordered" evidence="1">
    <location>
        <begin position="66"/>
        <end position="89"/>
    </location>
</feature>
<name>A0A5B7F6V5_PORTR</name>